<dbReference type="AlphaFoldDB" id="A0A0D2CN05"/>
<evidence type="ECO:0000256" key="1">
    <source>
        <dbReference type="SAM" id="MobiDB-lite"/>
    </source>
</evidence>
<feature type="compositionally biased region" description="Polar residues" evidence="1">
    <location>
        <begin position="119"/>
        <end position="141"/>
    </location>
</feature>
<dbReference type="GeneID" id="27343338"/>
<name>A0A0D2CN05_9EURO</name>
<dbReference type="EMBL" id="KN847041">
    <property type="protein sequence ID" value="KIW32613.1"/>
    <property type="molecule type" value="Genomic_DNA"/>
</dbReference>
<dbReference type="RefSeq" id="XP_016252829.1">
    <property type="nucleotide sequence ID" value="XM_016390927.1"/>
</dbReference>
<feature type="compositionally biased region" description="Low complexity" evidence="1">
    <location>
        <begin position="1"/>
        <end position="13"/>
    </location>
</feature>
<evidence type="ECO:0000313" key="3">
    <source>
        <dbReference type="Proteomes" id="UP000054466"/>
    </source>
</evidence>
<reference evidence="2 3" key="1">
    <citation type="submission" date="2015-01" db="EMBL/GenBank/DDBJ databases">
        <title>The Genome Sequence of Cladophialophora immunda CBS83496.</title>
        <authorList>
            <consortium name="The Broad Institute Genomics Platform"/>
            <person name="Cuomo C."/>
            <person name="de Hoog S."/>
            <person name="Gorbushina A."/>
            <person name="Stielow B."/>
            <person name="Teixiera M."/>
            <person name="Abouelleil A."/>
            <person name="Chapman S.B."/>
            <person name="Priest M."/>
            <person name="Young S.K."/>
            <person name="Wortman J."/>
            <person name="Nusbaum C."/>
            <person name="Birren B."/>
        </authorList>
    </citation>
    <scope>NUCLEOTIDE SEQUENCE [LARGE SCALE GENOMIC DNA]</scope>
    <source>
        <strain evidence="2 3">CBS 83496</strain>
    </source>
</reference>
<protein>
    <submittedName>
        <fullName evidence="2">Uncharacterized protein</fullName>
    </submittedName>
</protein>
<keyword evidence="3" id="KW-1185">Reference proteome</keyword>
<feature type="compositionally biased region" description="Low complexity" evidence="1">
    <location>
        <begin position="89"/>
        <end position="102"/>
    </location>
</feature>
<gene>
    <name evidence="2" type="ORF">PV07_04144</name>
</gene>
<accession>A0A0D2CN05</accession>
<dbReference type="VEuPathDB" id="FungiDB:PV07_04144"/>
<organism evidence="2 3">
    <name type="scientific">Cladophialophora immunda</name>
    <dbReference type="NCBI Taxonomy" id="569365"/>
    <lineage>
        <taxon>Eukaryota</taxon>
        <taxon>Fungi</taxon>
        <taxon>Dikarya</taxon>
        <taxon>Ascomycota</taxon>
        <taxon>Pezizomycotina</taxon>
        <taxon>Eurotiomycetes</taxon>
        <taxon>Chaetothyriomycetidae</taxon>
        <taxon>Chaetothyriales</taxon>
        <taxon>Herpotrichiellaceae</taxon>
        <taxon>Cladophialophora</taxon>
    </lineage>
</organism>
<feature type="region of interest" description="Disordered" evidence="1">
    <location>
        <begin position="46"/>
        <end position="236"/>
    </location>
</feature>
<proteinExistence type="predicted"/>
<feature type="region of interest" description="Disordered" evidence="1">
    <location>
        <begin position="1"/>
        <end position="20"/>
    </location>
</feature>
<evidence type="ECO:0000313" key="2">
    <source>
        <dbReference type="EMBL" id="KIW32613.1"/>
    </source>
</evidence>
<dbReference type="Proteomes" id="UP000054466">
    <property type="component" value="Unassembled WGS sequence"/>
</dbReference>
<feature type="compositionally biased region" description="Basic and acidic residues" evidence="1">
    <location>
        <begin position="63"/>
        <end position="79"/>
    </location>
</feature>
<sequence length="267" mass="28176">MAPSKGAGAPSPARTTAGASEADIATNKALLFHAEAARLAKSWLRGATTGGDGRDENEDEQDKAEAALEKEFLRNRDLYSETGGVGYHPPTTGSASSTSAPGVNDATTMFLRKQLLRGRTTNGNVHAHNATTTRPRTQPQASRREKSGGDSDEEESRSGVGKSKRQAKNIRVAAGSETAKPAPQIEEEETGDAFEKSGANSALDQSRGESDSVVQAPEPDILHVAPPKTSKKRGAASYLDELLASRAVKKQKKKNKKSKSLVESAPG</sequence>
<dbReference type="OrthoDB" id="4159597at2759"/>
<dbReference type="HOGENOM" id="CLU_1199835_0_0_1"/>